<gene>
    <name evidence="5" type="primary">LCP16</name>
</gene>
<evidence type="ECO:0000256" key="1">
    <source>
        <dbReference type="ARBA" id="ARBA00022460"/>
    </source>
</evidence>
<keyword evidence="2 4" id="KW-0732">Signal</keyword>
<reference evidence="5" key="1">
    <citation type="submission" date="2011-02" db="EMBL/GenBank/DDBJ databases">
        <title>Cuticular proteins in the molting fluid of insect.</title>
        <authorList>
            <person name="Zheng Y."/>
        </authorList>
    </citation>
    <scope>NUCLEOTIDE SEQUENCE</scope>
</reference>
<evidence type="ECO:0000313" key="5">
    <source>
        <dbReference type="EMBL" id="AFC88814.1"/>
    </source>
</evidence>
<evidence type="ECO:0000256" key="3">
    <source>
        <dbReference type="PROSITE-ProRule" id="PRU00497"/>
    </source>
</evidence>
<dbReference type="GO" id="GO:0008010">
    <property type="term" value="F:structural constituent of chitin-based larval cuticle"/>
    <property type="evidence" value="ECO:0007669"/>
    <property type="project" value="TreeGrafter"/>
</dbReference>
<proteinExistence type="evidence at transcript level"/>
<feature type="signal peptide" evidence="4">
    <location>
        <begin position="1"/>
        <end position="17"/>
    </location>
</feature>
<dbReference type="PRINTS" id="PR00947">
    <property type="entry name" value="CUTICLE"/>
</dbReference>
<evidence type="ECO:0000256" key="2">
    <source>
        <dbReference type="ARBA" id="ARBA00022729"/>
    </source>
</evidence>
<feature type="chain" id="PRO_5004532762" evidence="4">
    <location>
        <begin position="18"/>
        <end position="111"/>
    </location>
</feature>
<dbReference type="AlphaFoldDB" id="S4S7F7"/>
<name>S4S7F7_CHOFU</name>
<dbReference type="InterPro" id="IPR031311">
    <property type="entry name" value="CHIT_BIND_RR_consensus"/>
</dbReference>
<dbReference type="EMBL" id="JF415081">
    <property type="protein sequence ID" value="AFC88814.1"/>
    <property type="molecule type" value="mRNA"/>
</dbReference>
<dbReference type="InterPro" id="IPR000618">
    <property type="entry name" value="Insect_cuticle"/>
</dbReference>
<organism evidence="5">
    <name type="scientific">Choristoneura fumiferana</name>
    <name type="common">Spruce budworm moth</name>
    <name type="synonym">Archips fumiferana</name>
    <dbReference type="NCBI Taxonomy" id="7141"/>
    <lineage>
        <taxon>Eukaryota</taxon>
        <taxon>Metazoa</taxon>
        <taxon>Ecdysozoa</taxon>
        <taxon>Arthropoda</taxon>
        <taxon>Hexapoda</taxon>
        <taxon>Insecta</taxon>
        <taxon>Pterygota</taxon>
        <taxon>Neoptera</taxon>
        <taxon>Endopterygota</taxon>
        <taxon>Lepidoptera</taxon>
        <taxon>Glossata</taxon>
        <taxon>Ditrysia</taxon>
        <taxon>Tortricoidea</taxon>
        <taxon>Tortricidae</taxon>
        <taxon>Tortricinae</taxon>
        <taxon>Choristoneura</taxon>
    </lineage>
</organism>
<dbReference type="PROSITE" id="PS00233">
    <property type="entry name" value="CHIT_BIND_RR_1"/>
    <property type="match status" value="1"/>
</dbReference>
<dbReference type="InterPro" id="IPR050468">
    <property type="entry name" value="Cuticle_Struct_Prot"/>
</dbReference>
<dbReference type="Pfam" id="PF00379">
    <property type="entry name" value="Chitin_bind_4"/>
    <property type="match status" value="1"/>
</dbReference>
<accession>S4S7F7</accession>
<sequence>MKLIVIAALALVAVVVAAPAEQPGKVASIVRSGYEHSPDGGYIFNFETDDGTSRNENGEVKQVNDAENKPHNVILVRGSYSFVDTDGHTHSVEYVADENGFQPQSDDIPKP</sequence>
<protein>
    <submittedName>
        <fullName evidence="5">Larvae cuticle protein</fullName>
    </submittedName>
</protein>
<keyword evidence="1 3" id="KW-0193">Cuticle</keyword>
<dbReference type="PANTHER" id="PTHR10380:SF192">
    <property type="entry name" value="GEO02312P1"/>
    <property type="match status" value="1"/>
</dbReference>
<dbReference type="GO" id="GO:0062129">
    <property type="term" value="C:chitin-based extracellular matrix"/>
    <property type="evidence" value="ECO:0007669"/>
    <property type="project" value="TreeGrafter"/>
</dbReference>
<evidence type="ECO:0000256" key="4">
    <source>
        <dbReference type="SAM" id="SignalP"/>
    </source>
</evidence>
<dbReference type="PANTHER" id="PTHR10380">
    <property type="entry name" value="CUTICLE PROTEIN"/>
    <property type="match status" value="1"/>
</dbReference>
<dbReference type="PROSITE" id="PS51155">
    <property type="entry name" value="CHIT_BIND_RR_2"/>
    <property type="match status" value="1"/>
</dbReference>